<evidence type="ECO:0000313" key="2">
    <source>
        <dbReference type="EMBL" id="QRJ64145.1"/>
    </source>
</evidence>
<dbReference type="GO" id="GO:0003723">
    <property type="term" value="F:RNA binding"/>
    <property type="evidence" value="ECO:0007669"/>
    <property type="project" value="UniProtKB-KW"/>
</dbReference>
<evidence type="ECO:0000313" key="3">
    <source>
        <dbReference type="Proteomes" id="UP000663444"/>
    </source>
</evidence>
<dbReference type="CDD" id="cd00165">
    <property type="entry name" value="S4"/>
    <property type="match status" value="1"/>
</dbReference>
<dbReference type="Pfam" id="PF13275">
    <property type="entry name" value="S4_2"/>
    <property type="match status" value="1"/>
</dbReference>
<accession>A0A974Y3Y1</accession>
<dbReference type="AlphaFoldDB" id="A0A974Y3Y1"/>
<gene>
    <name evidence="2" type="ORF">IWH25_01955</name>
</gene>
<sequence length="73" mass="7790">MAHHTFLLDGDYIELHIVLKLLAIAPSGGAAKAMIADGLVVVDGEIETRKARKLRGNELVQIGSEAIRVIAAE</sequence>
<dbReference type="SUPFAM" id="SSF55174">
    <property type="entry name" value="Alpha-L RNA-binding motif"/>
    <property type="match status" value="1"/>
</dbReference>
<name>A0A974Y3Y1_9RHOO</name>
<keyword evidence="1" id="KW-0694">RNA-binding</keyword>
<protein>
    <submittedName>
        <fullName evidence="2">RNA-binding S4 domain-containing protein</fullName>
    </submittedName>
</protein>
<dbReference type="KEGG" id="ares:IWH25_01955"/>
<dbReference type="PROSITE" id="PS50889">
    <property type="entry name" value="S4"/>
    <property type="match status" value="1"/>
</dbReference>
<dbReference type="Proteomes" id="UP000663444">
    <property type="component" value="Chromosome"/>
</dbReference>
<keyword evidence="3" id="KW-1185">Reference proteome</keyword>
<evidence type="ECO:0000256" key="1">
    <source>
        <dbReference type="PROSITE-ProRule" id="PRU00182"/>
    </source>
</evidence>
<dbReference type="EMBL" id="CP064781">
    <property type="protein sequence ID" value="QRJ64145.1"/>
    <property type="molecule type" value="Genomic_DNA"/>
</dbReference>
<dbReference type="RefSeq" id="WP_203387683.1">
    <property type="nucleotide sequence ID" value="NZ_CP064781.1"/>
</dbReference>
<organism evidence="2 3">
    <name type="scientific">Azospira restricta</name>
    <dbReference type="NCBI Taxonomy" id="404405"/>
    <lineage>
        <taxon>Bacteria</taxon>
        <taxon>Pseudomonadati</taxon>
        <taxon>Pseudomonadota</taxon>
        <taxon>Betaproteobacteria</taxon>
        <taxon>Rhodocyclales</taxon>
        <taxon>Rhodocyclaceae</taxon>
        <taxon>Azospira</taxon>
    </lineage>
</organism>
<reference evidence="2" key="1">
    <citation type="submission" date="2020-11" db="EMBL/GenBank/DDBJ databases">
        <title>Azospira restricta DSM 18626 genome sequence.</title>
        <authorList>
            <person name="Moe W.M."/>
        </authorList>
    </citation>
    <scope>NUCLEOTIDE SEQUENCE</scope>
    <source>
        <strain evidence="2">DSM 18626</strain>
    </source>
</reference>
<dbReference type="Gene3D" id="3.10.290.10">
    <property type="entry name" value="RNA-binding S4 domain"/>
    <property type="match status" value="1"/>
</dbReference>
<proteinExistence type="predicted"/>
<dbReference type="InterPro" id="IPR036986">
    <property type="entry name" value="S4_RNA-bd_sf"/>
</dbReference>